<organism evidence="3 4">
    <name type="scientific">Danaus plexippus plexippus</name>
    <dbReference type="NCBI Taxonomy" id="278856"/>
    <lineage>
        <taxon>Eukaryota</taxon>
        <taxon>Metazoa</taxon>
        <taxon>Ecdysozoa</taxon>
        <taxon>Arthropoda</taxon>
        <taxon>Hexapoda</taxon>
        <taxon>Insecta</taxon>
        <taxon>Pterygota</taxon>
        <taxon>Neoptera</taxon>
        <taxon>Endopterygota</taxon>
        <taxon>Lepidoptera</taxon>
        <taxon>Glossata</taxon>
        <taxon>Ditrysia</taxon>
        <taxon>Papilionoidea</taxon>
        <taxon>Nymphalidae</taxon>
        <taxon>Danainae</taxon>
        <taxon>Danaini</taxon>
        <taxon>Danaina</taxon>
        <taxon>Danaus</taxon>
        <taxon>Danaus</taxon>
    </lineage>
</organism>
<feature type="compositionally biased region" description="Polar residues" evidence="1">
    <location>
        <begin position="234"/>
        <end position="248"/>
    </location>
</feature>
<sequence length="1012" mass="104072">MRSLTEMAVSCVIVFALLNYVTATPHDYAKTGAIAKAEAHAVAGGFGSLPVIPLSIPSGTGYSGGFSKSSSSSYAASSASASSSSSSYSFSSNNGIAGIGCNTGNCKGSESTIPSSINGSPNGQITFTHESSEAQAAAEAKAASQSSTYFSSGSIAPCQSGNCFGPTKCVTGQCNKSAENFLSNAAGSGSVIQSANTDTTPKCATGNCFPTTNQAADNINNSDDIEVNVDENLKSGSNSYSPKNPQFDNSIKSSSSNSPKCNGANCDTFLALSPTETAPSFAPEKPATHLVTPNFRPICTSHNCQTDATPNNINGKPSSYNVPILGTNPNFQQNIPVNPSTKPFPNIPSSAGHESNCGPNGCGSNIQTITDFGLKTPKYSHVSNPPPQNFGILSGVAPKPSYNTSPCTTPNCGSFLLPNENNSGWTNKIQPSDLTSVNHNAPTYTNVVGSNTGSNTQYPGHTGTGNFYNVANNKVPSYVGGLNTPKGSLNGVVFPSISSTVKPNLVTESSLPKYTGGFGGPKGPVDAAIRPGSLITHKPHLNEAPTESNLPRYTGGFGGPSGSVTAALKPGLFTTSKPNVDIKPAPETVYTGGFSGLNMNKPLINTNPTHGSGYTIPNYLNTGVSTFTTPSTTFVTNLDHQVAVNSHNLQNPINEKEKLPKYTGGFGGPQGILNPNEFTMPSKLPSVFPTSPCATTGCNSKPVLNENHNNADVSANAQANAKDVVYSGGFGGPSGVLEPSEKDQNINTGKNKQDSVESDIKTNSYIHQKTPSHDSTNIQANAGLETVDASGGTKYNTQNADTNLHIQNNQFPIKGMNENSNSEKDGELNEYIKQANSAGSSPGVGLQYTGSPMSPDLNANIDKKEDAETMLNDYIKQANFAGAFAKAGAQSNANSASSAVDANAYGNSDNGNMLNDYIKQANIANAFASAGAESNVGDQENFVALSGSHANLNSGCNACKSNLNSGAVAGATAAAKSHSSASSWANGKSLTSGTAAAYAAAGASVKGGYGRR</sequence>
<dbReference type="Proteomes" id="UP000007151">
    <property type="component" value="Unassembled WGS sequence"/>
</dbReference>
<evidence type="ECO:0000256" key="2">
    <source>
        <dbReference type="SAM" id="SignalP"/>
    </source>
</evidence>
<comment type="caution">
    <text evidence="3">The sequence shown here is derived from an EMBL/GenBank/DDBJ whole genome shotgun (WGS) entry which is preliminary data.</text>
</comment>
<feature type="compositionally biased region" description="Low complexity" evidence="1">
    <location>
        <begin position="249"/>
        <end position="258"/>
    </location>
</feature>
<keyword evidence="4" id="KW-1185">Reference proteome</keyword>
<dbReference type="KEGG" id="dpl:KGM_203687"/>
<dbReference type="eggNOG" id="ENOG502TBX5">
    <property type="taxonomic scope" value="Eukaryota"/>
</dbReference>
<dbReference type="STRING" id="278856.A0A212FIY0"/>
<accession>A0A212FIY0</accession>
<dbReference type="OrthoDB" id="8037009at2759"/>
<gene>
    <name evidence="3" type="ORF">KGM_203687</name>
</gene>
<evidence type="ECO:0000313" key="3">
    <source>
        <dbReference type="EMBL" id="OWR53679.1"/>
    </source>
</evidence>
<proteinExistence type="predicted"/>
<name>A0A212FIY0_DANPL</name>
<feature type="region of interest" description="Disordered" evidence="1">
    <location>
        <begin position="232"/>
        <end position="259"/>
    </location>
</feature>
<feature type="region of interest" description="Disordered" evidence="1">
    <location>
        <begin position="730"/>
        <end position="759"/>
    </location>
</feature>
<feature type="chain" id="PRO_5043321485" evidence="2">
    <location>
        <begin position="24"/>
        <end position="1012"/>
    </location>
</feature>
<evidence type="ECO:0000256" key="1">
    <source>
        <dbReference type="SAM" id="MobiDB-lite"/>
    </source>
</evidence>
<evidence type="ECO:0000313" key="4">
    <source>
        <dbReference type="Proteomes" id="UP000007151"/>
    </source>
</evidence>
<dbReference type="EMBL" id="AGBW02008321">
    <property type="protein sequence ID" value="OWR53679.1"/>
    <property type="molecule type" value="Genomic_DNA"/>
</dbReference>
<protein>
    <submittedName>
        <fullName evidence="3">Wing disc-specific protein</fullName>
    </submittedName>
</protein>
<keyword evidence="2" id="KW-0732">Signal</keyword>
<feature type="signal peptide" evidence="2">
    <location>
        <begin position="1"/>
        <end position="23"/>
    </location>
</feature>
<dbReference type="AlphaFoldDB" id="A0A212FIY0"/>
<reference evidence="3 4" key="1">
    <citation type="journal article" date="2011" name="Cell">
        <title>The monarch butterfly genome yields insights into long-distance migration.</title>
        <authorList>
            <person name="Zhan S."/>
            <person name="Merlin C."/>
            <person name="Boore J.L."/>
            <person name="Reppert S.M."/>
        </authorList>
    </citation>
    <scope>NUCLEOTIDE SEQUENCE [LARGE SCALE GENOMIC DNA]</scope>
    <source>
        <strain evidence="3">F-2</strain>
    </source>
</reference>